<reference evidence="2 3" key="1">
    <citation type="submission" date="2023-11" db="EMBL/GenBank/DDBJ databases">
        <title>Halocaridina rubra genome assembly.</title>
        <authorList>
            <person name="Smith C."/>
        </authorList>
    </citation>
    <scope>NUCLEOTIDE SEQUENCE [LARGE SCALE GENOMIC DNA]</scope>
    <source>
        <strain evidence="2">EP-1</strain>
        <tissue evidence="2">Whole</tissue>
    </source>
</reference>
<protein>
    <submittedName>
        <fullName evidence="2">Uncharacterized protein</fullName>
    </submittedName>
</protein>
<accession>A0AAN8XEZ0</accession>
<feature type="region of interest" description="Disordered" evidence="1">
    <location>
        <begin position="58"/>
        <end position="87"/>
    </location>
</feature>
<name>A0AAN8XEZ0_HALRR</name>
<dbReference type="AlphaFoldDB" id="A0AAN8XEZ0"/>
<keyword evidence="3" id="KW-1185">Reference proteome</keyword>
<dbReference type="EMBL" id="JAXCGZ010008156">
    <property type="protein sequence ID" value="KAK7077894.1"/>
    <property type="molecule type" value="Genomic_DNA"/>
</dbReference>
<proteinExistence type="predicted"/>
<feature type="non-terminal residue" evidence="2">
    <location>
        <position position="1"/>
    </location>
</feature>
<evidence type="ECO:0000313" key="2">
    <source>
        <dbReference type="EMBL" id="KAK7077894.1"/>
    </source>
</evidence>
<sequence length="134" mass="14814">VDTSLAESTLKTMDAETGAVTPPNFVSKRFVHFTCDNTDINDNISYGKNSFHATQIAGWQRSQSGHRTEESSTFPKHESESSQGHLSTFTCCSGDRKTRTRATEGINKEWCNESNDDNPSAAQAIAKDMAFFLK</sequence>
<organism evidence="2 3">
    <name type="scientific">Halocaridina rubra</name>
    <name type="common">Hawaiian red shrimp</name>
    <dbReference type="NCBI Taxonomy" id="373956"/>
    <lineage>
        <taxon>Eukaryota</taxon>
        <taxon>Metazoa</taxon>
        <taxon>Ecdysozoa</taxon>
        <taxon>Arthropoda</taxon>
        <taxon>Crustacea</taxon>
        <taxon>Multicrustacea</taxon>
        <taxon>Malacostraca</taxon>
        <taxon>Eumalacostraca</taxon>
        <taxon>Eucarida</taxon>
        <taxon>Decapoda</taxon>
        <taxon>Pleocyemata</taxon>
        <taxon>Caridea</taxon>
        <taxon>Atyoidea</taxon>
        <taxon>Atyidae</taxon>
        <taxon>Halocaridina</taxon>
    </lineage>
</organism>
<evidence type="ECO:0000256" key="1">
    <source>
        <dbReference type="SAM" id="MobiDB-lite"/>
    </source>
</evidence>
<dbReference type="Proteomes" id="UP001381693">
    <property type="component" value="Unassembled WGS sequence"/>
</dbReference>
<gene>
    <name evidence="2" type="ORF">SK128_012202</name>
</gene>
<comment type="caution">
    <text evidence="2">The sequence shown here is derived from an EMBL/GenBank/DDBJ whole genome shotgun (WGS) entry which is preliminary data.</text>
</comment>
<evidence type="ECO:0000313" key="3">
    <source>
        <dbReference type="Proteomes" id="UP001381693"/>
    </source>
</evidence>
<feature type="compositionally biased region" description="Basic and acidic residues" evidence="1">
    <location>
        <begin position="66"/>
        <end position="80"/>
    </location>
</feature>